<dbReference type="Proteomes" id="UP000799640">
    <property type="component" value="Unassembled WGS sequence"/>
</dbReference>
<gene>
    <name evidence="2" type="ORF">EJ06DRAFT_551349</name>
</gene>
<dbReference type="Pfam" id="PF11312">
    <property type="entry name" value="Methyltransf_34"/>
    <property type="match status" value="1"/>
</dbReference>
<organism evidence="2 3">
    <name type="scientific">Trichodelitschia bisporula</name>
    <dbReference type="NCBI Taxonomy" id="703511"/>
    <lineage>
        <taxon>Eukaryota</taxon>
        <taxon>Fungi</taxon>
        <taxon>Dikarya</taxon>
        <taxon>Ascomycota</taxon>
        <taxon>Pezizomycotina</taxon>
        <taxon>Dothideomycetes</taxon>
        <taxon>Dothideomycetes incertae sedis</taxon>
        <taxon>Phaeotrichales</taxon>
        <taxon>Phaeotrichaceae</taxon>
        <taxon>Trichodelitschia</taxon>
    </lineage>
</organism>
<dbReference type="InterPro" id="IPR029063">
    <property type="entry name" value="SAM-dependent_MTases_sf"/>
</dbReference>
<evidence type="ECO:0000313" key="2">
    <source>
        <dbReference type="EMBL" id="KAF2396814.1"/>
    </source>
</evidence>
<dbReference type="OrthoDB" id="6419443at2759"/>
<accession>A0A6G1HLN4</accession>
<proteinExistence type="predicted"/>
<feature type="region of interest" description="Disordered" evidence="1">
    <location>
        <begin position="1"/>
        <end position="50"/>
    </location>
</feature>
<dbReference type="InterPro" id="IPR021463">
    <property type="entry name" value="Methyltransf_34"/>
</dbReference>
<sequence>MAKRDKQATKVKGKPRALASTSTSKPPPSSTTTTATTTAPIAPAPPPFPALPLETHQALLALVRETFNARFNGALAEDIQSVKAALFKRDFEGAFGTEEGREAYVVRWSAGRAGCYAGIFAEAVRGAVGRRIGAGRGGGGEDGKEGVRVVCVGGGAGAELLGLVGAVRMLKEGRGLDCKVTVVLVDVADWGACVERLAGALGDEVAVEFVRRDVLSLRSEEVGNLVRGADLITVMFTLGEMYAASVPDTQGFLAAVGEGLSPGAGVLVVDSAGSYGEVEIGEKGRRYPLGWLVDWTFMQLVVEVHEQVGLRMGASRQPLCEIEYMMESEMRDEEQEKFISPDMAVFTDRPSATGQAGALNTDIFGFTASAPGASGSSLPVARRLPVVRKVQRRP</sequence>
<reference evidence="2" key="1">
    <citation type="journal article" date="2020" name="Stud. Mycol.">
        <title>101 Dothideomycetes genomes: a test case for predicting lifestyles and emergence of pathogens.</title>
        <authorList>
            <person name="Haridas S."/>
            <person name="Albert R."/>
            <person name="Binder M."/>
            <person name="Bloem J."/>
            <person name="Labutti K."/>
            <person name="Salamov A."/>
            <person name="Andreopoulos B."/>
            <person name="Baker S."/>
            <person name="Barry K."/>
            <person name="Bills G."/>
            <person name="Bluhm B."/>
            <person name="Cannon C."/>
            <person name="Castanera R."/>
            <person name="Culley D."/>
            <person name="Daum C."/>
            <person name="Ezra D."/>
            <person name="Gonzalez J."/>
            <person name="Henrissat B."/>
            <person name="Kuo A."/>
            <person name="Liang C."/>
            <person name="Lipzen A."/>
            <person name="Lutzoni F."/>
            <person name="Magnuson J."/>
            <person name="Mondo S."/>
            <person name="Nolan M."/>
            <person name="Ohm R."/>
            <person name="Pangilinan J."/>
            <person name="Park H.-J."/>
            <person name="Ramirez L."/>
            <person name="Alfaro M."/>
            <person name="Sun H."/>
            <person name="Tritt A."/>
            <person name="Yoshinaga Y."/>
            <person name="Zwiers L.-H."/>
            <person name="Turgeon B."/>
            <person name="Goodwin S."/>
            <person name="Spatafora J."/>
            <person name="Crous P."/>
            <person name="Grigoriev I."/>
        </authorList>
    </citation>
    <scope>NUCLEOTIDE SEQUENCE</scope>
    <source>
        <strain evidence="2">CBS 262.69</strain>
    </source>
</reference>
<dbReference type="AlphaFoldDB" id="A0A6G1HLN4"/>
<name>A0A6G1HLN4_9PEZI</name>
<dbReference type="SUPFAM" id="SSF53335">
    <property type="entry name" value="S-adenosyl-L-methionine-dependent methyltransferases"/>
    <property type="match status" value="1"/>
</dbReference>
<keyword evidence="3" id="KW-1185">Reference proteome</keyword>
<dbReference type="EMBL" id="ML996705">
    <property type="protein sequence ID" value="KAF2396814.1"/>
    <property type="molecule type" value="Genomic_DNA"/>
</dbReference>
<evidence type="ECO:0000256" key="1">
    <source>
        <dbReference type="SAM" id="MobiDB-lite"/>
    </source>
</evidence>
<feature type="compositionally biased region" description="Low complexity" evidence="1">
    <location>
        <begin position="17"/>
        <end position="41"/>
    </location>
</feature>
<evidence type="ECO:0000313" key="3">
    <source>
        <dbReference type="Proteomes" id="UP000799640"/>
    </source>
</evidence>
<evidence type="ECO:0008006" key="4">
    <source>
        <dbReference type="Google" id="ProtNLM"/>
    </source>
</evidence>
<protein>
    <recommendedName>
        <fullName evidence="4">S-adenosyl-L-methionine-dependent methyltransferase</fullName>
    </recommendedName>
</protein>